<evidence type="ECO:0000256" key="5">
    <source>
        <dbReference type="ARBA" id="ARBA00022519"/>
    </source>
</evidence>
<feature type="transmembrane region" description="Helical" evidence="9">
    <location>
        <begin position="196"/>
        <end position="215"/>
    </location>
</feature>
<dbReference type="GO" id="GO:0005886">
    <property type="term" value="C:plasma membrane"/>
    <property type="evidence" value="ECO:0007669"/>
    <property type="project" value="UniProtKB-SubCell"/>
</dbReference>
<dbReference type="PROSITE" id="PS00216">
    <property type="entry name" value="SUGAR_TRANSPORT_1"/>
    <property type="match status" value="1"/>
</dbReference>
<keyword evidence="3" id="KW-0813">Transport</keyword>
<evidence type="ECO:0000256" key="6">
    <source>
        <dbReference type="ARBA" id="ARBA00022692"/>
    </source>
</evidence>
<feature type="transmembrane region" description="Helical" evidence="9">
    <location>
        <begin position="383"/>
        <end position="403"/>
    </location>
</feature>
<keyword evidence="13" id="KW-1185">Reference proteome</keyword>
<dbReference type="EMBL" id="FPAV01000005">
    <property type="protein sequence ID" value="SFT82949.1"/>
    <property type="molecule type" value="Genomic_DNA"/>
</dbReference>
<dbReference type="AlphaFoldDB" id="A0AAX2EUG1"/>
<evidence type="ECO:0000256" key="1">
    <source>
        <dbReference type="ARBA" id="ARBA00004429"/>
    </source>
</evidence>
<feature type="transmembrane region" description="Helical" evidence="9">
    <location>
        <begin position="160"/>
        <end position="184"/>
    </location>
</feature>
<feature type="transmembrane region" description="Helical" evidence="9">
    <location>
        <begin position="409"/>
        <end position="429"/>
    </location>
</feature>
<keyword evidence="7 9" id="KW-1133">Transmembrane helix</keyword>
<reference evidence="13 14" key="1">
    <citation type="submission" date="2016-10" db="EMBL/GenBank/DDBJ databases">
        <authorList>
            <person name="Varghese N."/>
            <person name="Submissions S."/>
        </authorList>
    </citation>
    <scope>NUCLEOTIDE SEQUENCE [LARGE SCALE GENOMIC DNA]</scope>
    <source>
        <strain evidence="12 13">NFIX06</strain>
        <strain evidence="11 14">NFIX08</strain>
    </source>
</reference>
<keyword evidence="8 9" id="KW-0472">Membrane</keyword>
<dbReference type="InterPro" id="IPR005829">
    <property type="entry name" value="Sugar_transporter_CS"/>
</dbReference>
<name>A0AAX2EUG1_9ENTR</name>
<organism evidence="11 14">
    <name type="scientific">Kosakonia radicincitans</name>
    <dbReference type="NCBI Taxonomy" id="283686"/>
    <lineage>
        <taxon>Bacteria</taxon>
        <taxon>Pseudomonadati</taxon>
        <taxon>Pseudomonadota</taxon>
        <taxon>Gammaproteobacteria</taxon>
        <taxon>Enterobacterales</taxon>
        <taxon>Enterobacteriaceae</taxon>
        <taxon>Kosakonia</taxon>
    </lineage>
</organism>
<protein>
    <submittedName>
        <fullName evidence="11">Metabolite-proton symporter</fullName>
    </submittedName>
</protein>
<dbReference type="PANTHER" id="PTHR43045:SF2">
    <property type="entry name" value="INNER MEMBRANE METABOLITE TRANSPORT PROTEIN YHJE"/>
    <property type="match status" value="1"/>
</dbReference>
<dbReference type="InterPro" id="IPR020846">
    <property type="entry name" value="MFS_dom"/>
</dbReference>
<feature type="transmembrane region" description="Helical" evidence="9">
    <location>
        <begin position="95"/>
        <end position="114"/>
    </location>
</feature>
<evidence type="ECO:0000256" key="8">
    <source>
        <dbReference type="ARBA" id="ARBA00023136"/>
    </source>
</evidence>
<evidence type="ECO:0000256" key="3">
    <source>
        <dbReference type="ARBA" id="ARBA00022448"/>
    </source>
</evidence>
<sequence>MQATATTFDNEQENPPVNSRNKVVVASLIGTAIEFFDFYIYATAAVIVFPHIFFPQGDPTAATLQSLATFAIAFIARPIGSAVFGHFGDRVGRKVTLVASLLTMGISTVVIGLLPGYETIGVMAPLLLALARFGQGLGLGGEWGGAALLATENAPPRKRALYGSFPQLGAPIGFFFANGTFLLLSWLLTDEQFMNWGWRVPFIFSAVLVLIGLYVRVSLHETPVFAKVAAAKKQVKIPLGTLLTKHVRVTVLGTFIMLATYTLFYIMTVYSMTFSTSPQGLGMPRNEVLWMLMMAVIGFGVMVPVAGLLADVFGRRKSMVIITTLIILFALFVFPPLLGSGNPALVMTYLLIGLSLMGLTFGPMGALLPELFPTEVRYTGASFSYNVSSILGASVAPYIATWLQANYGLMYVGFYLAAMAGLTLIALLLTHETKHQSL</sequence>
<dbReference type="Pfam" id="PF07690">
    <property type="entry name" value="MFS_1"/>
    <property type="match status" value="1"/>
</dbReference>
<feature type="domain" description="Major facilitator superfamily (MFS) profile" evidence="10">
    <location>
        <begin position="23"/>
        <end position="435"/>
    </location>
</feature>
<comment type="subcellular location">
    <subcellularLocation>
        <location evidence="1">Cell inner membrane</location>
        <topology evidence="1">Multi-pass membrane protein</topology>
    </subcellularLocation>
</comment>
<dbReference type="InterPro" id="IPR036259">
    <property type="entry name" value="MFS_trans_sf"/>
</dbReference>
<evidence type="ECO:0000256" key="7">
    <source>
        <dbReference type="ARBA" id="ARBA00022989"/>
    </source>
</evidence>
<dbReference type="Proteomes" id="UP000198760">
    <property type="component" value="Unassembled WGS sequence"/>
</dbReference>
<dbReference type="NCBIfam" id="TIGR00883">
    <property type="entry name" value="2A0106"/>
    <property type="match status" value="1"/>
</dbReference>
<evidence type="ECO:0000256" key="4">
    <source>
        <dbReference type="ARBA" id="ARBA00022475"/>
    </source>
</evidence>
<dbReference type="SUPFAM" id="SSF103473">
    <property type="entry name" value="MFS general substrate transporter"/>
    <property type="match status" value="1"/>
</dbReference>
<evidence type="ECO:0000313" key="12">
    <source>
        <dbReference type="EMBL" id="SFT82949.1"/>
    </source>
</evidence>
<keyword evidence="5" id="KW-0997">Cell inner membrane</keyword>
<dbReference type="Gene3D" id="1.20.1250.20">
    <property type="entry name" value="MFS general substrate transporter like domains"/>
    <property type="match status" value="1"/>
</dbReference>
<evidence type="ECO:0000313" key="11">
    <source>
        <dbReference type="EMBL" id="SFR18994.1"/>
    </source>
</evidence>
<dbReference type="CDD" id="cd17369">
    <property type="entry name" value="MFS_ShiA_like"/>
    <property type="match status" value="1"/>
</dbReference>
<dbReference type="GO" id="GO:0022857">
    <property type="term" value="F:transmembrane transporter activity"/>
    <property type="evidence" value="ECO:0007669"/>
    <property type="project" value="InterPro"/>
</dbReference>
<keyword evidence="6 9" id="KW-0812">Transmembrane</keyword>
<comment type="similarity">
    <text evidence="2">Belongs to the major facilitator superfamily. Metabolite:H+ Symporter (MHS) family (TC 2.A.1.6) family.</text>
</comment>
<feature type="transmembrane region" description="Helical" evidence="9">
    <location>
        <begin position="288"/>
        <end position="313"/>
    </location>
</feature>
<keyword evidence="4" id="KW-1003">Cell membrane</keyword>
<dbReference type="PROSITE" id="PS50850">
    <property type="entry name" value="MFS"/>
    <property type="match status" value="1"/>
</dbReference>
<feature type="transmembrane region" description="Helical" evidence="9">
    <location>
        <begin position="66"/>
        <end position="88"/>
    </location>
</feature>
<dbReference type="InterPro" id="IPR004736">
    <property type="entry name" value="MHS_symport"/>
</dbReference>
<evidence type="ECO:0000256" key="9">
    <source>
        <dbReference type="SAM" id="Phobius"/>
    </source>
</evidence>
<dbReference type="InterPro" id="IPR011701">
    <property type="entry name" value="MFS"/>
</dbReference>
<evidence type="ECO:0000256" key="2">
    <source>
        <dbReference type="ARBA" id="ARBA00008240"/>
    </source>
</evidence>
<accession>A0AAX2EUG1</accession>
<dbReference type="FunFam" id="1.20.1250.20:FF:000001">
    <property type="entry name" value="Dicarboxylate MFS transporter"/>
    <property type="match status" value="1"/>
</dbReference>
<proteinExistence type="inferred from homology"/>
<comment type="caution">
    <text evidence="11">The sequence shown here is derived from an EMBL/GenBank/DDBJ whole genome shotgun (WGS) entry which is preliminary data.</text>
</comment>
<evidence type="ECO:0000313" key="13">
    <source>
        <dbReference type="Proteomes" id="UP000198760"/>
    </source>
</evidence>
<feature type="transmembrane region" description="Helical" evidence="9">
    <location>
        <begin position="320"/>
        <end position="338"/>
    </location>
</feature>
<feature type="transmembrane region" description="Helical" evidence="9">
    <location>
        <begin position="249"/>
        <end position="268"/>
    </location>
</feature>
<gene>
    <name evidence="12" type="ORF">SAMN03159428_02325</name>
    <name evidence="11" type="ORF">SAMN03159514_03112</name>
</gene>
<feature type="transmembrane region" description="Helical" evidence="9">
    <location>
        <begin position="344"/>
        <end position="362"/>
    </location>
</feature>
<evidence type="ECO:0000259" key="10">
    <source>
        <dbReference type="PROSITE" id="PS50850"/>
    </source>
</evidence>
<dbReference type="PANTHER" id="PTHR43045">
    <property type="entry name" value="SHIKIMATE TRANSPORTER"/>
    <property type="match status" value="1"/>
</dbReference>
<feature type="transmembrane region" description="Helical" evidence="9">
    <location>
        <begin position="120"/>
        <end position="139"/>
    </location>
</feature>
<evidence type="ECO:0000313" key="14">
    <source>
        <dbReference type="Proteomes" id="UP000199173"/>
    </source>
</evidence>
<dbReference type="RefSeq" id="WP_072439500.1">
    <property type="nucleotide sequence ID" value="NZ_FONC01000006.1"/>
</dbReference>
<dbReference type="Proteomes" id="UP000199173">
    <property type="component" value="Unassembled WGS sequence"/>
</dbReference>
<dbReference type="EMBL" id="FOYJ01000007">
    <property type="protein sequence ID" value="SFR18994.1"/>
    <property type="molecule type" value="Genomic_DNA"/>
</dbReference>